<proteinExistence type="predicted"/>
<dbReference type="Proteomes" id="UP000814033">
    <property type="component" value="Unassembled WGS sequence"/>
</dbReference>
<evidence type="ECO:0000313" key="2">
    <source>
        <dbReference type="Proteomes" id="UP000814033"/>
    </source>
</evidence>
<gene>
    <name evidence="1" type="ORF">FA95DRAFT_121530</name>
</gene>
<reference evidence="1" key="2">
    <citation type="journal article" date="2022" name="New Phytol.">
        <title>Evolutionary transition to the ectomycorrhizal habit in the genomes of a hyperdiverse lineage of mushroom-forming fungi.</title>
        <authorList>
            <person name="Looney B."/>
            <person name="Miyauchi S."/>
            <person name="Morin E."/>
            <person name="Drula E."/>
            <person name="Courty P.E."/>
            <person name="Kohler A."/>
            <person name="Kuo A."/>
            <person name="LaButti K."/>
            <person name="Pangilinan J."/>
            <person name="Lipzen A."/>
            <person name="Riley R."/>
            <person name="Andreopoulos W."/>
            <person name="He G."/>
            <person name="Johnson J."/>
            <person name="Nolan M."/>
            <person name="Tritt A."/>
            <person name="Barry K.W."/>
            <person name="Grigoriev I.V."/>
            <person name="Nagy L.G."/>
            <person name="Hibbett D."/>
            <person name="Henrissat B."/>
            <person name="Matheny P.B."/>
            <person name="Labbe J."/>
            <person name="Martin F.M."/>
        </authorList>
    </citation>
    <scope>NUCLEOTIDE SEQUENCE</scope>
    <source>
        <strain evidence="1">FP105234-sp</strain>
    </source>
</reference>
<comment type="caution">
    <text evidence="1">The sequence shown here is derived from an EMBL/GenBank/DDBJ whole genome shotgun (WGS) entry which is preliminary data.</text>
</comment>
<dbReference type="EMBL" id="MU275950">
    <property type="protein sequence ID" value="KAI0045484.1"/>
    <property type="molecule type" value="Genomic_DNA"/>
</dbReference>
<keyword evidence="2" id="KW-1185">Reference proteome</keyword>
<accession>A0ACB8RMS3</accession>
<name>A0ACB8RMS3_9AGAM</name>
<sequence>MQEPCVVGIGTEVGPSRACVVRRRHDRMLSSSLGGLQIVRMGRQRRAASTAIKHQVGGGFQPVPAANIQGTFRAHADIQVPSMSVICRPQHVHRHAEKTQHICQFCSVSNHSKYTRYNRWARAPRTGQLATSVFARANDHDAICVARNQSYSSIMRNGLTLDTVHYLPVELAPLL</sequence>
<organism evidence="1 2">
    <name type="scientific">Auriscalpium vulgare</name>
    <dbReference type="NCBI Taxonomy" id="40419"/>
    <lineage>
        <taxon>Eukaryota</taxon>
        <taxon>Fungi</taxon>
        <taxon>Dikarya</taxon>
        <taxon>Basidiomycota</taxon>
        <taxon>Agaricomycotina</taxon>
        <taxon>Agaricomycetes</taxon>
        <taxon>Russulales</taxon>
        <taxon>Auriscalpiaceae</taxon>
        <taxon>Auriscalpium</taxon>
    </lineage>
</organism>
<evidence type="ECO:0000313" key="1">
    <source>
        <dbReference type="EMBL" id="KAI0045484.1"/>
    </source>
</evidence>
<protein>
    <submittedName>
        <fullName evidence="1">Uncharacterized protein</fullName>
    </submittedName>
</protein>
<reference evidence="1" key="1">
    <citation type="submission" date="2021-02" db="EMBL/GenBank/DDBJ databases">
        <authorList>
            <consortium name="DOE Joint Genome Institute"/>
            <person name="Ahrendt S."/>
            <person name="Looney B.P."/>
            <person name="Miyauchi S."/>
            <person name="Morin E."/>
            <person name="Drula E."/>
            <person name="Courty P.E."/>
            <person name="Chicoki N."/>
            <person name="Fauchery L."/>
            <person name="Kohler A."/>
            <person name="Kuo A."/>
            <person name="Labutti K."/>
            <person name="Pangilinan J."/>
            <person name="Lipzen A."/>
            <person name="Riley R."/>
            <person name="Andreopoulos W."/>
            <person name="He G."/>
            <person name="Johnson J."/>
            <person name="Barry K.W."/>
            <person name="Grigoriev I.V."/>
            <person name="Nagy L."/>
            <person name="Hibbett D."/>
            <person name="Henrissat B."/>
            <person name="Matheny P.B."/>
            <person name="Labbe J."/>
            <person name="Martin F."/>
        </authorList>
    </citation>
    <scope>NUCLEOTIDE SEQUENCE</scope>
    <source>
        <strain evidence="1">FP105234-sp</strain>
    </source>
</reference>